<name>A0ABN2NEM5_9MICO</name>
<accession>A0ABN2NEM5</accession>
<keyword evidence="2" id="KW-0732">Signal</keyword>
<feature type="signal peptide" evidence="2">
    <location>
        <begin position="1"/>
        <end position="35"/>
    </location>
</feature>
<organism evidence="4 5">
    <name type="scientific">Myceligenerans crystallogenes</name>
    <dbReference type="NCBI Taxonomy" id="316335"/>
    <lineage>
        <taxon>Bacteria</taxon>
        <taxon>Bacillati</taxon>
        <taxon>Actinomycetota</taxon>
        <taxon>Actinomycetes</taxon>
        <taxon>Micrococcales</taxon>
        <taxon>Promicromonosporaceae</taxon>
        <taxon>Myceligenerans</taxon>
    </lineage>
</organism>
<feature type="domain" description="D-alanyl-D-alanine carboxypeptidase-like core" evidence="3">
    <location>
        <begin position="299"/>
        <end position="408"/>
    </location>
</feature>
<dbReference type="Proteomes" id="UP001501094">
    <property type="component" value="Unassembled WGS sequence"/>
</dbReference>
<keyword evidence="5" id="KW-1185">Reference proteome</keyword>
<protein>
    <recommendedName>
        <fullName evidence="3">D-alanyl-D-alanine carboxypeptidase-like core domain-containing protein</fullName>
    </recommendedName>
</protein>
<evidence type="ECO:0000259" key="3">
    <source>
        <dbReference type="Pfam" id="PF02557"/>
    </source>
</evidence>
<sequence>MTHYTSATARPFARGTAFAAVVLIGALSMSAPAAASPVSSTADALAPVATWTEQVVADTSAVFPVTALAGATARFEPRTREALAEATSTLVRAQQLTGGSKLTPKRAKRIEAAVQEVTTLVADATAVPAGAGANRAERASRSGGRTALPASAGQDGAGAKASTGTAKVREVSAASLAEATDNLSTLIARPATSTASDVVPGPSKREIAAAKARAAAKERAAAEARAAAEEAAERKAEKKAEQKAAAQAKASRAGARSKAPANAAPKLRVVENLAAEAQQYGNGQLPGSLLCGVSFTSDSLRCDAAVAAEKLNAAFRSAFGRNLTVNDAYRSYEDQVAVKATHGALAAPPGTSNHGWGQALDLGGGISTFGSAEYNWMKAKAPGFGWVHPDWAEPTGSKPEAWHWEYAG</sequence>
<dbReference type="Gene3D" id="3.30.1380.10">
    <property type="match status" value="1"/>
</dbReference>
<dbReference type="EMBL" id="BAAANL010000004">
    <property type="protein sequence ID" value="GAA1865693.1"/>
    <property type="molecule type" value="Genomic_DNA"/>
</dbReference>
<dbReference type="InterPro" id="IPR009045">
    <property type="entry name" value="Zn_M74/Hedgehog-like"/>
</dbReference>
<feature type="region of interest" description="Disordered" evidence="1">
    <location>
        <begin position="228"/>
        <end position="262"/>
    </location>
</feature>
<feature type="compositionally biased region" description="Low complexity" evidence="1">
    <location>
        <begin position="243"/>
        <end position="259"/>
    </location>
</feature>
<evidence type="ECO:0000256" key="2">
    <source>
        <dbReference type="SAM" id="SignalP"/>
    </source>
</evidence>
<gene>
    <name evidence="4" type="ORF">GCM10009751_24810</name>
</gene>
<evidence type="ECO:0000313" key="4">
    <source>
        <dbReference type="EMBL" id="GAA1865693.1"/>
    </source>
</evidence>
<dbReference type="CDD" id="cd14814">
    <property type="entry name" value="Peptidase_M15"/>
    <property type="match status" value="1"/>
</dbReference>
<proteinExistence type="predicted"/>
<feature type="chain" id="PRO_5047080728" description="D-alanyl-D-alanine carboxypeptidase-like core domain-containing protein" evidence="2">
    <location>
        <begin position="36"/>
        <end position="408"/>
    </location>
</feature>
<dbReference type="InterPro" id="IPR052179">
    <property type="entry name" value="DD-CPase-like"/>
</dbReference>
<feature type="region of interest" description="Disordered" evidence="1">
    <location>
        <begin position="129"/>
        <end position="165"/>
    </location>
</feature>
<dbReference type="PANTHER" id="PTHR34385:SF1">
    <property type="entry name" value="PEPTIDOGLYCAN L-ALANYL-D-GLUTAMATE ENDOPEPTIDASE CWLK"/>
    <property type="match status" value="1"/>
</dbReference>
<reference evidence="4 5" key="1">
    <citation type="journal article" date="2019" name="Int. J. Syst. Evol. Microbiol.">
        <title>The Global Catalogue of Microorganisms (GCM) 10K type strain sequencing project: providing services to taxonomists for standard genome sequencing and annotation.</title>
        <authorList>
            <consortium name="The Broad Institute Genomics Platform"/>
            <consortium name="The Broad Institute Genome Sequencing Center for Infectious Disease"/>
            <person name="Wu L."/>
            <person name="Ma J."/>
        </authorList>
    </citation>
    <scope>NUCLEOTIDE SEQUENCE [LARGE SCALE GENOMIC DNA]</scope>
    <source>
        <strain evidence="4 5">JCM 14326</strain>
    </source>
</reference>
<comment type="caution">
    <text evidence="4">The sequence shown here is derived from an EMBL/GenBank/DDBJ whole genome shotgun (WGS) entry which is preliminary data.</text>
</comment>
<feature type="compositionally biased region" description="Basic and acidic residues" evidence="1">
    <location>
        <begin position="228"/>
        <end position="242"/>
    </location>
</feature>
<dbReference type="SUPFAM" id="SSF55166">
    <property type="entry name" value="Hedgehog/DD-peptidase"/>
    <property type="match status" value="1"/>
</dbReference>
<dbReference type="Pfam" id="PF02557">
    <property type="entry name" value="VanY"/>
    <property type="match status" value="1"/>
</dbReference>
<dbReference type="PANTHER" id="PTHR34385">
    <property type="entry name" value="D-ALANYL-D-ALANINE CARBOXYPEPTIDASE"/>
    <property type="match status" value="1"/>
</dbReference>
<dbReference type="InterPro" id="IPR003709">
    <property type="entry name" value="VanY-like_core_dom"/>
</dbReference>
<evidence type="ECO:0000256" key="1">
    <source>
        <dbReference type="SAM" id="MobiDB-lite"/>
    </source>
</evidence>
<evidence type="ECO:0000313" key="5">
    <source>
        <dbReference type="Proteomes" id="UP001501094"/>
    </source>
</evidence>